<dbReference type="Proteomes" id="UP001317532">
    <property type="component" value="Chromosome"/>
</dbReference>
<dbReference type="InterPro" id="IPR036457">
    <property type="entry name" value="PPM-type-like_dom_sf"/>
</dbReference>
<accession>A0AAN1XWA8</accession>
<feature type="domain" description="PPM-type phosphatase" evidence="2">
    <location>
        <begin position="2"/>
        <end position="118"/>
    </location>
</feature>
<sequence>MLDAADRALREEYPHFIVTAFMAMIDDEGVKTYANAGHPRPLMRLLDGSVPELAGGGLPLGLRTRGDEQYPTAELIAGSVLVCVTDGLMEAACDYELGEARLRAILADRTFDTAEDPAALIAAPSSTARYVTTSQS</sequence>
<dbReference type="GO" id="GO:0016791">
    <property type="term" value="F:phosphatase activity"/>
    <property type="evidence" value="ECO:0007669"/>
    <property type="project" value="TreeGrafter"/>
</dbReference>
<dbReference type="InterPro" id="IPR001932">
    <property type="entry name" value="PPM-type_phosphatase-like_dom"/>
</dbReference>
<evidence type="ECO:0000259" key="2">
    <source>
        <dbReference type="Pfam" id="PF07228"/>
    </source>
</evidence>
<dbReference type="PANTHER" id="PTHR43156:SF2">
    <property type="entry name" value="STAGE II SPORULATION PROTEIN E"/>
    <property type="match status" value="1"/>
</dbReference>
<keyword evidence="1" id="KW-0378">Hydrolase</keyword>
<dbReference type="Gene3D" id="3.60.40.10">
    <property type="entry name" value="PPM-type phosphatase domain"/>
    <property type="match status" value="1"/>
</dbReference>
<dbReference type="PANTHER" id="PTHR43156">
    <property type="entry name" value="STAGE II SPORULATION PROTEIN E-RELATED"/>
    <property type="match status" value="1"/>
</dbReference>
<evidence type="ECO:0000256" key="1">
    <source>
        <dbReference type="ARBA" id="ARBA00022801"/>
    </source>
</evidence>
<dbReference type="InterPro" id="IPR052016">
    <property type="entry name" value="Bact_Sigma-Reg"/>
</dbReference>
<dbReference type="KEGG" id="vab:WPS_18660"/>
<proteinExistence type="predicted"/>
<evidence type="ECO:0000313" key="3">
    <source>
        <dbReference type="EMBL" id="BDE06590.1"/>
    </source>
</evidence>
<dbReference type="EMBL" id="AP025523">
    <property type="protein sequence ID" value="BDE06590.1"/>
    <property type="molecule type" value="Genomic_DNA"/>
</dbReference>
<protein>
    <recommendedName>
        <fullName evidence="2">PPM-type phosphatase domain-containing protein</fullName>
    </recommendedName>
</protein>
<organism evidence="3 4">
    <name type="scientific">Vulcanimicrobium alpinum</name>
    <dbReference type="NCBI Taxonomy" id="3016050"/>
    <lineage>
        <taxon>Bacteria</taxon>
        <taxon>Bacillati</taxon>
        <taxon>Vulcanimicrobiota</taxon>
        <taxon>Vulcanimicrobiia</taxon>
        <taxon>Vulcanimicrobiales</taxon>
        <taxon>Vulcanimicrobiaceae</taxon>
        <taxon>Vulcanimicrobium</taxon>
    </lineage>
</organism>
<dbReference type="Pfam" id="PF07228">
    <property type="entry name" value="SpoIIE"/>
    <property type="match status" value="1"/>
</dbReference>
<dbReference type="AlphaFoldDB" id="A0AAN1XWA8"/>
<reference evidence="3 4" key="1">
    <citation type="journal article" date="2022" name="ISME Commun">
        <title>Vulcanimicrobium alpinus gen. nov. sp. nov., the first cultivated representative of the candidate phylum 'Eremiobacterota', is a metabolically versatile aerobic anoxygenic phototroph.</title>
        <authorList>
            <person name="Yabe S."/>
            <person name="Muto K."/>
            <person name="Abe K."/>
            <person name="Yokota A."/>
            <person name="Staudigel H."/>
            <person name="Tebo B.M."/>
        </authorList>
    </citation>
    <scope>NUCLEOTIDE SEQUENCE [LARGE SCALE GENOMIC DNA]</scope>
    <source>
        <strain evidence="3 4">WC8-2</strain>
    </source>
</reference>
<name>A0AAN1XWA8_UNVUL</name>
<gene>
    <name evidence="3" type="ORF">WPS_18660</name>
</gene>
<keyword evidence="4" id="KW-1185">Reference proteome</keyword>
<evidence type="ECO:0000313" key="4">
    <source>
        <dbReference type="Proteomes" id="UP001317532"/>
    </source>
</evidence>